<keyword evidence="1" id="KW-0472">Membrane</keyword>
<feature type="transmembrane region" description="Helical" evidence="1">
    <location>
        <begin position="39"/>
        <end position="72"/>
    </location>
</feature>
<evidence type="ECO:0000313" key="2">
    <source>
        <dbReference type="EMBL" id="KKL87710.1"/>
    </source>
</evidence>
<dbReference type="EMBL" id="LAZR01020760">
    <property type="protein sequence ID" value="KKL87710.1"/>
    <property type="molecule type" value="Genomic_DNA"/>
</dbReference>
<organism evidence="2">
    <name type="scientific">marine sediment metagenome</name>
    <dbReference type="NCBI Taxonomy" id="412755"/>
    <lineage>
        <taxon>unclassified sequences</taxon>
        <taxon>metagenomes</taxon>
        <taxon>ecological metagenomes</taxon>
    </lineage>
</organism>
<feature type="transmembrane region" description="Helical" evidence="1">
    <location>
        <begin position="139"/>
        <end position="164"/>
    </location>
</feature>
<gene>
    <name evidence="2" type="ORF">LCGC14_1931970</name>
</gene>
<sequence length="209" mass="23242">MGFGGFCIEGFSTGYLDDIRIVPERGDPKFGGRFLGRELMYSSIIVIVYTLINLTVNFFLTIIFLLIVSIIASVFSLSGQKSVKTISQEHLNIIKHLKNKKNLPKLAVGFFHGFLIINSYYAAILIFRSLGLVQYLNTFVLILFMTVSIIIIPTGIAGLLIYNLADCLEFGSSGLGIDIPGFDIIYFGLTLMAIGMILLYKIKSKTKKF</sequence>
<name>A0A0F9I1J0_9ZZZZ</name>
<comment type="caution">
    <text evidence="2">The sequence shown here is derived from an EMBL/GenBank/DDBJ whole genome shotgun (WGS) entry which is preliminary data.</text>
</comment>
<feature type="transmembrane region" description="Helical" evidence="1">
    <location>
        <begin position="184"/>
        <end position="202"/>
    </location>
</feature>
<dbReference type="AlphaFoldDB" id="A0A0F9I1J0"/>
<feature type="transmembrane region" description="Helical" evidence="1">
    <location>
        <begin position="106"/>
        <end position="127"/>
    </location>
</feature>
<keyword evidence="1" id="KW-0812">Transmembrane</keyword>
<keyword evidence="1" id="KW-1133">Transmembrane helix</keyword>
<accession>A0A0F9I1J0</accession>
<evidence type="ECO:0000256" key="1">
    <source>
        <dbReference type="SAM" id="Phobius"/>
    </source>
</evidence>
<reference evidence="2" key="1">
    <citation type="journal article" date="2015" name="Nature">
        <title>Complex archaea that bridge the gap between prokaryotes and eukaryotes.</title>
        <authorList>
            <person name="Spang A."/>
            <person name="Saw J.H."/>
            <person name="Jorgensen S.L."/>
            <person name="Zaremba-Niedzwiedzka K."/>
            <person name="Martijn J."/>
            <person name="Lind A.E."/>
            <person name="van Eijk R."/>
            <person name="Schleper C."/>
            <person name="Guy L."/>
            <person name="Ettema T.J."/>
        </authorList>
    </citation>
    <scope>NUCLEOTIDE SEQUENCE</scope>
</reference>
<proteinExistence type="predicted"/>
<protein>
    <submittedName>
        <fullName evidence="2">Uncharacterized protein</fullName>
    </submittedName>
</protein>